<dbReference type="AlphaFoldDB" id="A0AAE3G6W7"/>
<dbReference type="PANTHER" id="PTHR43344:SF2">
    <property type="entry name" value="PHOSPHOSERINE PHOSPHATASE"/>
    <property type="match status" value="1"/>
</dbReference>
<dbReference type="Proteomes" id="UP001205843">
    <property type="component" value="Unassembled WGS sequence"/>
</dbReference>
<evidence type="ECO:0000256" key="10">
    <source>
        <dbReference type="ARBA" id="ARBA00023299"/>
    </source>
</evidence>
<dbReference type="InterPro" id="IPR004469">
    <property type="entry name" value="PSP"/>
</dbReference>
<dbReference type="PANTHER" id="PTHR43344">
    <property type="entry name" value="PHOSPHOSERINE PHOSPHATASE"/>
    <property type="match status" value="1"/>
</dbReference>
<evidence type="ECO:0000256" key="7">
    <source>
        <dbReference type="ARBA" id="ARBA00022723"/>
    </source>
</evidence>
<dbReference type="CDD" id="cd07500">
    <property type="entry name" value="HAD_PSP"/>
    <property type="match status" value="1"/>
</dbReference>
<dbReference type="GO" id="GO:0006564">
    <property type="term" value="P:L-serine biosynthetic process"/>
    <property type="evidence" value="ECO:0007669"/>
    <property type="project" value="UniProtKB-KW"/>
</dbReference>
<dbReference type="EC" id="3.1.3.3" evidence="4"/>
<keyword evidence="17" id="KW-1185">Reference proteome</keyword>
<evidence type="ECO:0000256" key="8">
    <source>
        <dbReference type="ARBA" id="ARBA00022801"/>
    </source>
</evidence>
<dbReference type="NCBIfam" id="TIGR01488">
    <property type="entry name" value="HAD-SF-IB"/>
    <property type="match status" value="1"/>
</dbReference>
<feature type="active site" description="Proton donor" evidence="14">
    <location>
        <position position="198"/>
    </location>
</feature>
<evidence type="ECO:0000256" key="5">
    <source>
        <dbReference type="ARBA" id="ARBA00015196"/>
    </source>
</evidence>
<evidence type="ECO:0000256" key="6">
    <source>
        <dbReference type="ARBA" id="ARBA00022605"/>
    </source>
</evidence>
<sequence length="406" mass="44886">MSEIILINISGQDKPGLTSSLMGILAEYNVGILDIGQAVIHDTLSLGMLVKVPEQATLSPVLKDVLFHIHHQGMQVRFTPVSEEDYDAWVQGAGKPRYIFTLLGRRITADHIARIASVITANDLNIEDIMRLSGREPLYKTGKANRACIELTVRGQPLDLDAMKQRFLEISQELDVDIAFQEDSVYRRNRRLVVFDMDSTLIQQEVIDELARHAGVGEEVSRVTEAAMQGEIDFRESLRRRVSLLEGLDAGVLETVARELSLTEGAERLIRTLKSFGYRTAIVSGGFSYFGRFLQKRLGVDYVHANELEVVDGRVTGKVLGQIVDGERKAELLQEIARHEGLVLEQTIAVGDGANDLPMLRLAGLGIAFRAKPLVKRSARQSLTTLGLDGILYLIGIKDAEAAVDD</sequence>
<accession>A0AAE3G6W7</accession>
<dbReference type="Gene3D" id="3.30.70.260">
    <property type="match status" value="2"/>
</dbReference>
<evidence type="ECO:0000256" key="1">
    <source>
        <dbReference type="ARBA" id="ARBA00001946"/>
    </source>
</evidence>
<dbReference type="InterPro" id="IPR049148">
    <property type="entry name" value="PSP_ACT"/>
</dbReference>
<evidence type="ECO:0000256" key="3">
    <source>
        <dbReference type="ARBA" id="ARBA00009184"/>
    </source>
</evidence>
<dbReference type="NCBIfam" id="TIGR00338">
    <property type="entry name" value="serB"/>
    <property type="match status" value="1"/>
</dbReference>
<reference evidence="16" key="1">
    <citation type="submission" date="2022-03" db="EMBL/GenBank/DDBJ databases">
        <title>Genomic Encyclopedia of Type Strains, Phase III (KMG-III): the genomes of soil and plant-associated and newly described type strains.</title>
        <authorList>
            <person name="Whitman W."/>
        </authorList>
    </citation>
    <scope>NUCLEOTIDE SEQUENCE</scope>
    <source>
        <strain evidence="16">ANL 6-2</strain>
    </source>
</reference>
<evidence type="ECO:0000256" key="12">
    <source>
        <dbReference type="ARBA" id="ARBA00048138"/>
    </source>
</evidence>
<dbReference type="PROSITE" id="PS51671">
    <property type="entry name" value="ACT"/>
    <property type="match status" value="1"/>
</dbReference>
<dbReference type="SFLD" id="SFLDS00003">
    <property type="entry name" value="Haloacid_Dehalogenase"/>
    <property type="match status" value="1"/>
</dbReference>
<evidence type="ECO:0000256" key="11">
    <source>
        <dbReference type="ARBA" id="ARBA00031693"/>
    </source>
</evidence>
<gene>
    <name evidence="16" type="ORF">J2T57_004064</name>
</gene>
<protein>
    <recommendedName>
        <fullName evidence="5">Phosphoserine phosphatase</fullName>
        <ecNumber evidence="4">3.1.3.3</ecNumber>
    </recommendedName>
    <alternativeName>
        <fullName evidence="11">O-phosphoserine phosphohydrolase</fullName>
    </alternativeName>
</protein>
<evidence type="ECO:0000256" key="2">
    <source>
        <dbReference type="ARBA" id="ARBA00005135"/>
    </source>
</evidence>
<evidence type="ECO:0000256" key="9">
    <source>
        <dbReference type="ARBA" id="ARBA00022842"/>
    </source>
</evidence>
<evidence type="ECO:0000256" key="14">
    <source>
        <dbReference type="PIRSR" id="PIRSR604469-1"/>
    </source>
</evidence>
<dbReference type="GO" id="GO:0005737">
    <property type="term" value="C:cytoplasm"/>
    <property type="evidence" value="ECO:0007669"/>
    <property type="project" value="TreeGrafter"/>
</dbReference>
<feature type="active site" description="Nucleophile" evidence="14">
    <location>
        <position position="196"/>
    </location>
</feature>
<comment type="similarity">
    <text evidence="3">Belongs to the HAD-like hydrolase superfamily. SerB family.</text>
</comment>
<comment type="pathway">
    <text evidence="2">Amino-acid biosynthesis; L-serine biosynthesis; L-serine from 3-phospho-D-glycerate: step 3/3.</text>
</comment>
<evidence type="ECO:0000256" key="13">
    <source>
        <dbReference type="ARBA" id="ARBA00048523"/>
    </source>
</evidence>
<feature type="domain" description="ACT" evidence="15">
    <location>
        <begin position="6"/>
        <end position="84"/>
    </location>
</feature>
<proteinExistence type="inferred from homology"/>
<comment type="caution">
    <text evidence="16">The sequence shown here is derived from an EMBL/GenBank/DDBJ whole genome shotgun (WGS) entry which is preliminary data.</text>
</comment>
<dbReference type="SFLD" id="SFLDF00029">
    <property type="entry name" value="phosphoserine_phosphatase"/>
    <property type="match status" value="1"/>
</dbReference>
<keyword evidence="6" id="KW-0028">Amino-acid biosynthesis</keyword>
<dbReference type="InterPro" id="IPR036412">
    <property type="entry name" value="HAD-like_sf"/>
</dbReference>
<dbReference type="CDD" id="cd04870">
    <property type="entry name" value="ACT_PSP_1"/>
    <property type="match status" value="1"/>
</dbReference>
<comment type="catalytic activity">
    <reaction evidence="13">
        <text>O-phospho-D-serine + H2O = D-serine + phosphate</text>
        <dbReference type="Rhea" id="RHEA:24873"/>
        <dbReference type="ChEBI" id="CHEBI:15377"/>
        <dbReference type="ChEBI" id="CHEBI:35247"/>
        <dbReference type="ChEBI" id="CHEBI:43474"/>
        <dbReference type="ChEBI" id="CHEBI:58680"/>
        <dbReference type="EC" id="3.1.3.3"/>
    </reaction>
</comment>
<dbReference type="SUPFAM" id="SSF55021">
    <property type="entry name" value="ACT-like"/>
    <property type="match status" value="1"/>
</dbReference>
<keyword evidence="7" id="KW-0479">Metal-binding</keyword>
<keyword evidence="8 16" id="KW-0378">Hydrolase</keyword>
<dbReference type="InterPro" id="IPR023214">
    <property type="entry name" value="HAD_sf"/>
</dbReference>
<dbReference type="Pfam" id="PF13740">
    <property type="entry name" value="ACT_6"/>
    <property type="match status" value="1"/>
</dbReference>
<dbReference type="CDD" id="cd04871">
    <property type="entry name" value="ACT_PSP_2"/>
    <property type="match status" value="1"/>
</dbReference>
<evidence type="ECO:0000313" key="17">
    <source>
        <dbReference type="Proteomes" id="UP001205843"/>
    </source>
</evidence>
<name>A0AAE3G6W7_9GAMM</name>
<evidence type="ECO:0000256" key="4">
    <source>
        <dbReference type="ARBA" id="ARBA00012640"/>
    </source>
</evidence>
<keyword evidence="9" id="KW-0460">Magnesium</keyword>
<evidence type="ECO:0000313" key="16">
    <source>
        <dbReference type="EMBL" id="MCP1676890.1"/>
    </source>
</evidence>
<dbReference type="InterPro" id="IPR045865">
    <property type="entry name" value="ACT-like_dom_sf"/>
</dbReference>
<dbReference type="InterPro" id="IPR002912">
    <property type="entry name" value="ACT_dom"/>
</dbReference>
<dbReference type="GO" id="GO:0036424">
    <property type="term" value="F:L-phosphoserine phosphatase activity"/>
    <property type="evidence" value="ECO:0007669"/>
    <property type="project" value="InterPro"/>
</dbReference>
<keyword evidence="10" id="KW-0718">Serine biosynthesis</keyword>
<comment type="cofactor">
    <cofactor evidence="1">
        <name>Mg(2+)</name>
        <dbReference type="ChEBI" id="CHEBI:18420"/>
    </cofactor>
</comment>
<dbReference type="Pfam" id="PF12710">
    <property type="entry name" value="HAD"/>
    <property type="match status" value="1"/>
</dbReference>
<organism evidence="16 17">
    <name type="scientific">Natronocella acetinitrilica</name>
    <dbReference type="NCBI Taxonomy" id="414046"/>
    <lineage>
        <taxon>Bacteria</taxon>
        <taxon>Pseudomonadati</taxon>
        <taxon>Pseudomonadota</taxon>
        <taxon>Gammaproteobacteria</taxon>
        <taxon>Chromatiales</taxon>
        <taxon>Ectothiorhodospiraceae</taxon>
        <taxon>Natronocella</taxon>
    </lineage>
</organism>
<dbReference type="SUPFAM" id="SSF56784">
    <property type="entry name" value="HAD-like"/>
    <property type="match status" value="1"/>
</dbReference>
<dbReference type="InterPro" id="IPR050582">
    <property type="entry name" value="HAD-like_SerB"/>
</dbReference>
<dbReference type="SFLD" id="SFLDG01137">
    <property type="entry name" value="C1.6.1:_Phosphoserine_Phosphat"/>
    <property type="match status" value="1"/>
</dbReference>
<dbReference type="EMBL" id="JALJXV010000012">
    <property type="protein sequence ID" value="MCP1676890.1"/>
    <property type="molecule type" value="Genomic_DNA"/>
</dbReference>
<comment type="catalytic activity">
    <reaction evidence="12">
        <text>O-phospho-L-serine + H2O = L-serine + phosphate</text>
        <dbReference type="Rhea" id="RHEA:21208"/>
        <dbReference type="ChEBI" id="CHEBI:15377"/>
        <dbReference type="ChEBI" id="CHEBI:33384"/>
        <dbReference type="ChEBI" id="CHEBI:43474"/>
        <dbReference type="ChEBI" id="CHEBI:57524"/>
        <dbReference type="EC" id="3.1.3.3"/>
    </reaction>
</comment>
<dbReference type="Pfam" id="PF21086">
    <property type="entry name" value="ACT_PSP_2"/>
    <property type="match status" value="1"/>
</dbReference>
<dbReference type="RefSeq" id="WP_253484312.1">
    <property type="nucleotide sequence ID" value="NZ_JALJXV010000012.1"/>
</dbReference>
<dbReference type="SFLD" id="SFLDG01136">
    <property type="entry name" value="C1.6:_Phosphoserine_Phosphatas"/>
    <property type="match status" value="1"/>
</dbReference>
<dbReference type="Gene3D" id="3.40.50.1000">
    <property type="entry name" value="HAD superfamily/HAD-like"/>
    <property type="match status" value="1"/>
</dbReference>
<evidence type="ECO:0000259" key="15">
    <source>
        <dbReference type="PROSITE" id="PS51671"/>
    </source>
</evidence>
<dbReference type="GO" id="GO:0000287">
    <property type="term" value="F:magnesium ion binding"/>
    <property type="evidence" value="ECO:0007669"/>
    <property type="project" value="TreeGrafter"/>
</dbReference>